<sequence length="93" mass="10342">MRLLKKKTPGTVCAFLSFLPGLAQQVEARCSHLPPTLHEAYSMLLGRLKFRGSIHQRPPTLPTSTVSRNHTRAIHLSIVAKVTTTSHCRGHFT</sequence>
<evidence type="ECO:0000313" key="3">
    <source>
        <dbReference type="EMBL" id="KAE9245170.1"/>
    </source>
</evidence>
<dbReference type="EMBL" id="QXFX01000210">
    <property type="protein sequence ID" value="KAE9125530.1"/>
    <property type="molecule type" value="Genomic_DNA"/>
</dbReference>
<evidence type="ECO:0000313" key="4">
    <source>
        <dbReference type="Proteomes" id="UP000476176"/>
    </source>
</evidence>
<feature type="signal peptide" evidence="1">
    <location>
        <begin position="1"/>
        <end position="28"/>
    </location>
</feature>
<evidence type="ECO:0000313" key="2">
    <source>
        <dbReference type="EMBL" id="KAE9125530.1"/>
    </source>
</evidence>
<dbReference type="EMBL" id="QXGC01000199">
    <property type="protein sequence ID" value="KAE9245170.1"/>
    <property type="molecule type" value="Genomic_DNA"/>
</dbReference>
<name>A0A6G0PG16_9STRA</name>
<reference evidence="4 5" key="1">
    <citation type="submission" date="2018-09" db="EMBL/GenBank/DDBJ databases">
        <title>Genomic investigation of the strawberry pathogen Phytophthora fragariae indicates pathogenicity is determined by transcriptional variation in three key races.</title>
        <authorList>
            <person name="Adams T.M."/>
            <person name="Armitage A.D."/>
            <person name="Sobczyk M.K."/>
            <person name="Bates H.J."/>
            <person name="Dunwell J.M."/>
            <person name="Nellist C.F."/>
            <person name="Harrison R.J."/>
        </authorList>
    </citation>
    <scope>NUCLEOTIDE SEQUENCE [LARGE SCALE GENOMIC DNA]</scope>
    <source>
        <strain evidence="3 4">BC-23</strain>
        <strain evidence="2 5">ONT-3</strain>
    </source>
</reference>
<organism evidence="3 4">
    <name type="scientific">Phytophthora fragariae</name>
    <dbReference type="NCBI Taxonomy" id="53985"/>
    <lineage>
        <taxon>Eukaryota</taxon>
        <taxon>Sar</taxon>
        <taxon>Stramenopiles</taxon>
        <taxon>Oomycota</taxon>
        <taxon>Peronosporomycetes</taxon>
        <taxon>Peronosporales</taxon>
        <taxon>Peronosporaceae</taxon>
        <taxon>Phytophthora</taxon>
    </lineage>
</organism>
<evidence type="ECO:0000313" key="5">
    <source>
        <dbReference type="Proteomes" id="UP000488956"/>
    </source>
</evidence>
<feature type="chain" id="PRO_5036174157" description="Secreted protein" evidence="1">
    <location>
        <begin position="29"/>
        <end position="93"/>
    </location>
</feature>
<accession>A0A6G0PG16</accession>
<dbReference type="Proteomes" id="UP000476176">
    <property type="component" value="Unassembled WGS sequence"/>
</dbReference>
<evidence type="ECO:0008006" key="6">
    <source>
        <dbReference type="Google" id="ProtNLM"/>
    </source>
</evidence>
<keyword evidence="1" id="KW-0732">Signal</keyword>
<dbReference type="Proteomes" id="UP000488956">
    <property type="component" value="Unassembled WGS sequence"/>
</dbReference>
<proteinExistence type="predicted"/>
<protein>
    <recommendedName>
        <fullName evidence="6">Secreted protein</fullName>
    </recommendedName>
</protein>
<dbReference type="AlphaFoldDB" id="A0A6G0PG16"/>
<comment type="caution">
    <text evidence="3">The sequence shown here is derived from an EMBL/GenBank/DDBJ whole genome shotgun (WGS) entry which is preliminary data.</text>
</comment>
<gene>
    <name evidence="3" type="ORF">PF004_g5367</name>
    <name evidence="2" type="ORF">PF010_g5597</name>
</gene>
<evidence type="ECO:0000256" key="1">
    <source>
        <dbReference type="SAM" id="SignalP"/>
    </source>
</evidence>